<dbReference type="InterPro" id="IPR035782">
    <property type="entry name" value="SPRY_RanBP9/10"/>
</dbReference>
<feature type="region of interest" description="Disordered" evidence="1">
    <location>
        <begin position="773"/>
        <end position="802"/>
    </location>
</feature>
<reference evidence="4 5" key="1">
    <citation type="journal article" date="2018" name="MBio">
        <title>Comparative Genomics Reveals the Core Gene Toolbox for the Fungus-Insect Symbiosis.</title>
        <authorList>
            <person name="Wang Y."/>
            <person name="Stata M."/>
            <person name="Wang W."/>
            <person name="Stajich J.E."/>
            <person name="White M.M."/>
            <person name="Moncalvo J.M."/>
        </authorList>
    </citation>
    <scope>NUCLEOTIDE SEQUENCE [LARGE SCALE GENOMIC DNA]</scope>
    <source>
        <strain evidence="4 5">SWE-8-4</strain>
    </source>
</reference>
<evidence type="ECO:0008006" key="6">
    <source>
        <dbReference type="Google" id="ProtNLM"/>
    </source>
</evidence>
<evidence type="ECO:0000313" key="5">
    <source>
        <dbReference type="Proteomes" id="UP000245383"/>
    </source>
</evidence>
<dbReference type="OrthoDB" id="25503at2759"/>
<dbReference type="PROSITE" id="PS50896">
    <property type="entry name" value="LISH"/>
    <property type="match status" value="1"/>
</dbReference>
<dbReference type="Gene3D" id="2.60.120.920">
    <property type="match status" value="1"/>
</dbReference>
<dbReference type="InterPro" id="IPR003877">
    <property type="entry name" value="SPRY_dom"/>
</dbReference>
<dbReference type="CDD" id="cd12909">
    <property type="entry name" value="SPRY_RanBP9_10"/>
    <property type="match status" value="1"/>
</dbReference>
<evidence type="ECO:0000313" key="4">
    <source>
        <dbReference type="EMBL" id="PVU96602.1"/>
    </source>
</evidence>
<dbReference type="SMART" id="SM00668">
    <property type="entry name" value="CTLH"/>
    <property type="match status" value="1"/>
</dbReference>
<protein>
    <recommendedName>
        <fullName evidence="6">B30.2/SPRY domain-containing protein</fullName>
    </recommendedName>
</protein>
<organism evidence="4 5">
    <name type="scientific">Smittium simulii</name>
    <dbReference type="NCBI Taxonomy" id="133385"/>
    <lineage>
        <taxon>Eukaryota</taxon>
        <taxon>Fungi</taxon>
        <taxon>Fungi incertae sedis</taxon>
        <taxon>Zoopagomycota</taxon>
        <taxon>Kickxellomycotina</taxon>
        <taxon>Harpellomycetes</taxon>
        <taxon>Harpellales</taxon>
        <taxon>Legeriomycetaceae</taxon>
        <taxon>Smittium</taxon>
    </lineage>
</organism>
<evidence type="ECO:0000259" key="3">
    <source>
        <dbReference type="PROSITE" id="PS50897"/>
    </source>
</evidence>
<dbReference type="InterPro" id="IPR013320">
    <property type="entry name" value="ConA-like_dom_sf"/>
</dbReference>
<dbReference type="PANTHER" id="PTHR12864">
    <property type="entry name" value="RAN BINDING PROTEIN 9-RELATED"/>
    <property type="match status" value="1"/>
</dbReference>
<dbReference type="Pfam" id="PF00622">
    <property type="entry name" value="SPRY"/>
    <property type="match status" value="1"/>
</dbReference>
<evidence type="ECO:0000259" key="2">
    <source>
        <dbReference type="PROSITE" id="PS50188"/>
    </source>
</evidence>
<dbReference type="AlphaFoldDB" id="A0A2T9YW80"/>
<dbReference type="PROSITE" id="PS50188">
    <property type="entry name" value="B302_SPRY"/>
    <property type="match status" value="1"/>
</dbReference>
<dbReference type="InterPro" id="IPR024964">
    <property type="entry name" value="CTLH/CRA"/>
</dbReference>
<dbReference type="PROSITE" id="PS50897">
    <property type="entry name" value="CTLH"/>
    <property type="match status" value="1"/>
</dbReference>
<feature type="compositionally biased region" description="Acidic residues" evidence="1">
    <location>
        <begin position="159"/>
        <end position="182"/>
    </location>
</feature>
<dbReference type="Proteomes" id="UP000245383">
    <property type="component" value="Unassembled WGS sequence"/>
</dbReference>
<dbReference type="STRING" id="133385.A0A2T9YW80"/>
<dbReference type="InterPro" id="IPR006595">
    <property type="entry name" value="CTLH_C"/>
</dbReference>
<keyword evidence="5" id="KW-1185">Reference proteome</keyword>
<dbReference type="SUPFAM" id="SSF49899">
    <property type="entry name" value="Concanavalin A-like lectins/glucanases"/>
    <property type="match status" value="1"/>
</dbReference>
<proteinExistence type="predicted"/>
<dbReference type="EMBL" id="MBFR01000028">
    <property type="protein sequence ID" value="PVU96602.1"/>
    <property type="molecule type" value="Genomic_DNA"/>
</dbReference>
<dbReference type="Pfam" id="PF08513">
    <property type="entry name" value="LisH"/>
    <property type="match status" value="1"/>
</dbReference>
<dbReference type="InterPro" id="IPR050618">
    <property type="entry name" value="Ubq-SigPath_Reg"/>
</dbReference>
<gene>
    <name evidence="4" type="ORF">BB561_001076</name>
</gene>
<name>A0A2T9YW80_9FUNG</name>
<evidence type="ECO:0000256" key="1">
    <source>
        <dbReference type="SAM" id="MobiDB-lite"/>
    </source>
</evidence>
<feature type="compositionally biased region" description="Polar residues" evidence="1">
    <location>
        <begin position="776"/>
        <end position="798"/>
    </location>
</feature>
<accession>A0A2T9YW80</accession>
<feature type="domain" description="CTLH" evidence="3">
    <location>
        <begin position="670"/>
        <end position="727"/>
    </location>
</feature>
<dbReference type="InterPro" id="IPR006594">
    <property type="entry name" value="LisH"/>
</dbReference>
<feature type="domain" description="B30.2/SPRY" evidence="2">
    <location>
        <begin position="304"/>
        <end position="493"/>
    </location>
</feature>
<dbReference type="SMART" id="SM00449">
    <property type="entry name" value="SPRY"/>
    <property type="match status" value="1"/>
</dbReference>
<dbReference type="Pfam" id="PF10607">
    <property type="entry name" value="CTLH"/>
    <property type="match status" value="1"/>
</dbReference>
<dbReference type="InterPro" id="IPR001870">
    <property type="entry name" value="B30.2/SPRY"/>
</dbReference>
<sequence>MEQENTENQDSIQNTQLLSENIDAQTLAFNPENTESILPQSSHDNLESLDLTADESNIDPELSSNLQQFSSNSYLSNWAPLSEQSENSLRFVERSRGTTRSSLIPSVSYIARLSNNSQIRRTPLRLIRPSGSNTSSFVAGFELQESDGHVLAYQHNLEDEYEDSDQDQEDSERDQEDSDQENEWQIADSSFSQAYGSLDSEAENNEIEKHLSQVYTDADADDASINLFSKLIFPTYLNNSHFGLLKKSQQEYIKAFLKLDPIHFSDSDYNWIDSIFLDSSSVSTDSNIDIVNPSIPQNYTVSKKTFKKLLEKNSVLRKSLEFPTHWNKSDINKNLKILNDMLQADYIGSGRDDEDSGMLRTNWPMPSTCGVFYYETTIINKGRNGYIGIGFCSSKVSLSRLPGWDPDSWGYHGDDGNSFKSNGHGTSYGPKFTTGDVIGCGMNFITHEAFFVKNGVFLGVAFKDLNPSFPLYPSVGMRTPGEKIKANFGQNPFVFDIESYIISQKNLLWDNIMDTSIKQMLESSTIKCLQTSTNPTDISCCLPITDVKFSKNEMDDTISNSLVQPTSENNLVKISLQDFNENKISPKNSLLFSLMNLSNNNSSLHNEYLPSEKDTINELILSYLIHHGHNNTADIFAKNVIGINTEAAKKTINSSKVFQINQLLDYKKRQVARRKEICNLVEQGKILDAIKILKDNYPSIFKNNPNLIFSLRCQYFVQLAEIANSGLSSFRNMISLSLENTTPLVKSNDFCDESNVLNYYERFGFNKLDSDKDKSNNSVEYPSRSNDLNDIEMNSGSDYQKDPRYDADTLQHDVNKNAEVDSVMEIDDFFPSTAISEASEMQLENTARTLNFQKLYFSDTFPDFSREYCNVSSQQDASKAMMCYGQKLNSYYSTFNDSNMDLHLSKLFLIFAFSDPLNNLHTKNLFNKSNLYEISKQTNSEILVAEGNLTCTPLETIYKQTEFCLSSLTEKFFHGSTSVISLAQKFKTQHR</sequence>
<dbReference type="InterPro" id="IPR043136">
    <property type="entry name" value="B30.2/SPRY_sf"/>
</dbReference>
<comment type="caution">
    <text evidence="4">The sequence shown here is derived from an EMBL/GenBank/DDBJ whole genome shotgun (WGS) entry which is preliminary data.</text>
</comment>
<feature type="region of interest" description="Disordered" evidence="1">
    <location>
        <begin position="159"/>
        <end position="184"/>
    </location>
</feature>